<name>A0ABS5TAR5_9GAMM</name>
<feature type="transmembrane region" description="Helical" evidence="6">
    <location>
        <begin position="76"/>
        <end position="95"/>
    </location>
</feature>
<keyword evidence="3 6" id="KW-0812">Transmembrane</keyword>
<feature type="transmembrane region" description="Helical" evidence="6">
    <location>
        <begin position="101"/>
        <end position="122"/>
    </location>
</feature>
<dbReference type="PROSITE" id="PS50850">
    <property type="entry name" value="MFS"/>
    <property type="match status" value="1"/>
</dbReference>
<dbReference type="SUPFAM" id="SSF103473">
    <property type="entry name" value="MFS general substrate transporter"/>
    <property type="match status" value="1"/>
</dbReference>
<evidence type="ECO:0000256" key="2">
    <source>
        <dbReference type="ARBA" id="ARBA00022475"/>
    </source>
</evidence>
<keyword evidence="9" id="KW-1185">Reference proteome</keyword>
<feature type="transmembrane region" description="Helical" evidence="6">
    <location>
        <begin position="365"/>
        <end position="384"/>
    </location>
</feature>
<evidence type="ECO:0000256" key="4">
    <source>
        <dbReference type="ARBA" id="ARBA00022989"/>
    </source>
</evidence>
<feature type="transmembrane region" description="Helical" evidence="6">
    <location>
        <begin position="164"/>
        <end position="186"/>
    </location>
</feature>
<gene>
    <name evidence="8" type="ORF">HGT73_11755</name>
</gene>
<dbReference type="RefSeq" id="WP_214215270.1">
    <property type="nucleotide sequence ID" value="NZ_JABBFO010000012.1"/>
</dbReference>
<evidence type="ECO:0000256" key="5">
    <source>
        <dbReference type="ARBA" id="ARBA00023136"/>
    </source>
</evidence>
<feature type="transmembrane region" description="Helical" evidence="6">
    <location>
        <begin position="273"/>
        <end position="290"/>
    </location>
</feature>
<evidence type="ECO:0000256" key="1">
    <source>
        <dbReference type="ARBA" id="ARBA00004651"/>
    </source>
</evidence>
<keyword evidence="2" id="KW-1003">Cell membrane</keyword>
<feature type="transmembrane region" description="Helical" evidence="6">
    <location>
        <begin position="207"/>
        <end position="228"/>
    </location>
</feature>
<dbReference type="Gene3D" id="1.20.1250.20">
    <property type="entry name" value="MFS general substrate transporter like domains"/>
    <property type="match status" value="2"/>
</dbReference>
<dbReference type="InterPro" id="IPR011701">
    <property type="entry name" value="MFS"/>
</dbReference>
<evidence type="ECO:0000256" key="6">
    <source>
        <dbReference type="SAM" id="Phobius"/>
    </source>
</evidence>
<organism evidence="8 9">
    <name type="scientific">Rosenbergiella australiborealis</name>
    <dbReference type="NCBI Taxonomy" id="1544696"/>
    <lineage>
        <taxon>Bacteria</taxon>
        <taxon>Pseudomonadati</taxon>
        <taxon>Pseudomonadota</taxon>
        <taxon>Gammaproteobacteria</taxon>
        <taxon>Enterobacterales</taxon>
        <taxon>Erwiniaceae</taxon>
        <taxon>Rosenbergiella</taxon>
    </lineage>
</organism>
<dbReference type="PANTHER" id="PTHR43124">
    <property type="entry name" value="PURINE EFFLUX PUMP PBUE"/>
    <property type="match status" value="1"/>
</dbReference>
<feature type="transmembrane region" description="Helical" evidence="6">
    <location>
        <begin position="243"/>
        <end position="261"/>
    </location>
</feature>
<feature type="transmembrane region" description="Helical" evidence="6">
    <location>
        <begin position="296"/>
        <end position="316"/>
    </location>
</feature>
<dbReference type="InterPro" id="IPR036259">
    <property type="entry name" value="MFS_trans_sf"/>
</dbReference>
<reference evidence="8 9" key="1">
    <citation type="submission" date="2020-04" db="EMBL/GenBank/DDBJ databases">
        <title>Genome sequencing of Rosenbergiella species.</title>
        <authorList>
            <person name="Alvarez-Perez S."/>
            <person name="Lievens B."/>
        </authorList>
    </citation>
    <scope>NUCLEOTIDE SEQUENCE [LARGE SCALE GENOMIC DNA]</scope>
    <source>
        <strain evidence="8 9">CdVSA20.1</strain>
    </source>
</reference>
<feature type="transmembrane region" description="Helical" evidence="6">
    <location>
        <begin position="12"/>
        <end position="32"/>
    </location>
</feature>
<evidence type="ECO:0000313" key="8">
    <source>
        <dbReference type="EMBL" id="MBT0728038.1"/>
    </source>
</evidence>
<sequence length="391" mass="41379">MTENQKIHRGIWALAVTAFAIGVAEFIVVGVLPSISRELDISLATAGSLVGYYALALAIGTPIAVLFLSRMPAKPVLIGLIALFIIGNLISATAANYPMLLLGRMITAVAHGTIFAIGATVASRLSAPGKAGKSIAMMFAGLTLAMVVGVPLGSFIGNQFNWRFPFWAVTLLAVLGLIATKILVPSMAKNEAQNLSTQLSALKKKPIIFMMLVTVLGFGASFSVFTYITPILTDITGFSQNTASGLLIVFGIATFVGNFYGGHLSVKIGWHKSLTLLLISLLFIMGLIAVTMSMKIPMLILLFAWGVIAFGISPSLQAGMLDTADAFAPKSVDFSSALNISAFNLGITIGEASGSLFVTHHHMELTAWVSVLIALLAQIPLILLKNHFKNN</sequence>
<evidence type="ECO:0000259" key="7">
    <source>
        <dbReference type="PROSITE" id="PS50850"/>
    </source>
</evidence>
<feature type="transmembrane region" description="Helical" evidence="6">
    <location>
        <begin position="52"/>
        <end position="69"/>
    </location>
</feature>
<comment type="caution">
    <text evidence="8">The sequence shown here is derived from an EMBL/GenBank/DDBJ whole genome shotgun (WGS) entry which is preliminary data.</text>
</comment>
<dbReference type="Proteomes" id="UP000786875">
    <property type="component" value="Unassembled WGS sequence"/>
</dbReference>
<keyword evidence="4 6" id="KW-1133">Transmembrane helix</keyword>
<protein>
    <submittedName>
        <fullName evidence="8">MFS transporter</fullName>
    </submittedName>
</protein>
<dbReference type="InterPro" id="IPR020846">
    <property type="entry name" value="MFS_dom"/>
</dbReference>
<dbReference type="CDD" id="cd17324">
    <property type="entry name" value="MFS_NepI_like"/>
    <property type="match status" value="1"/>
</dbReference>
<accession>A0ABS5TAR5</accession>
<dbReference type="EMBL" id="JABBFO010000012">
    <property type="protein sequence ID" value="MBT0728038.1"/>
    <property type="molecule type" value="Genomic_DNA"/>
</dbReference>
<feature type="transmembrane region" description="Helical" evidence="6">
    <location>
        <begin position="337"/>
        <end position="359"/>
    </location>
</feature>
<dbReference type="Pfam" id="PF07690">
    <property type="entry name" value="MFS_1"/>
    <property type="match status" value="1"/>
</dbReference>
<dbReference type="PANTHER" id="PTHR43124:SF3">
    <property type="entry name" value="CHLORAMPHENICOL EFFLUX PUMP RV0191"/>
    <property type="match status" value="1"/>
</dbReference>
<keyword evidence="5 6" id="KW-0472">Membrane</keyword>
<evidence type="ECO:0000313" key="9">
    <source>
        <dbReference type="Proteomes" id="UP000786875"/>
    </source>
</evidence>
<evidence type="ECO:0000256" key="3">
    <source>
        <dbReference type="ARBA" id="ARBA00022692"/>
    </source>
</evidence>
<comment type="subcellular location">
    <subcellularLocation>
        <location evidence="1">Cell membrane</location>
        <topology evidence="1">Multi-pass membrane protein</topology>
    </subcellularLocation>
</comment>
<feature type="transmembrane region" description="Helical" evidence="6">
    <location>
        <begin position="134"/>
        <end position="152"/>
    </location>
</feature>
<proteinExistence type="predicted"/>
<feature type="domain" description="Major facilitator superfamily (MFS) profile" evidence="7">
    <location>
        <begin position="10"/>
        <end position="389"/>
    </location>
</feature>
<dbReference type="InterPro" id="IPR050189">
    <property type="entry name" value="MFS_Efflux_Transporters"/>
</dbReference>